<reference evidence="3" key="1">
    <citation type="journal article" date="2019" name="Int. J. Syst. Evol. Microbiol.">
        <title>The Global Catalogue of Microorganisms (GCM) 10K type strain sequencing project: providing services to taxonomists for standard genome sequencing and annotation.</title>
        <authorList>
            <consortium name="The Broad Institute Genomics Platform"/>
            <consortium name="The Broad Institute Genome Sequencing Center for Infectious Disease"/>
            <person name="Wu L."/>
            <person name="Ma J."/>
        </authorList>
    </citation>
    <scope>NUCLEOTIDE SEQUENCE [LARGE SCALE GENOMIC DNA]</scope>
    <source>
        <strain evidence="3">CGMCC 1.18578</strain>
    </source>
</reference>
<dbReference type="Gene3D" id="1.10.10.10">
    <property type="entry name" value="Winged helix-like DNA-binding domain superfamily/Winged helix DNA-binding domain"/>
    <property type="match status" value="1"/>
</dbReference>
<protein>
    <submittedName>
        <fullName evidence="2">RNA polymerase sigma factor</fullName>
    </submittedName>
</protein>
<dbReference type="InterPro" id="IPR013324">
    <property type="entry name" value="RNA_pol_sigma_r3/r4-like"/>
</dbReference>
<organism evidence="2 3">
    <name type="scientific">Cohnella yongneupensis</name>
    <dbReference type="NCBI Taxonomy" id="425006"/>
    <lineage>
        <taxon>Bacteria</taxon>
        <taxon>Bacillati</taxon>
        <taxon>Bacillota</taxon>
        <taxon>Bacilli</taxon>
        <taxon>Bacillales</taxon>
        <taxon>Paenibacillaceae</taxon>
        <taxon>Cohnella</taxon>
    </lineage>
</organism>
<dbReference type="InterPro" id="IPR013249">
    <property type="entry name" value="RNA_pol_sigma70_r4_t2"/>
</dbReference>
<accession>A0ABW0QTL4</accession>
<sequence length="51" mass="5920">MYYYDGFKQGEIAQALDISVGTVKWHMHEASVKPIRFTGDRERNSDTGTRR</sequence>
<comment type="caution">
    <text evidence="2">The sequence shown here is derived from an EMBL/GenBank/DDBJ whole genome shotgun (WGS) entry which is preliminary data.</text>
</comment>
<gene>
    <name evidence="2" type="ORF">ACFPQ4_01365</name>
</gene>
<evidence type="ECO:0000259" key="1">
    <source>
        <dbReference type="Pfam" id="PF08281"/>
    </source>
</evidence>
<dbReference type="Proteomes" id="UP001596108">
    <property type="component" value="Unassembled WGS sequence"/>
</dbReference>
<dbReference type="InterPro" id="IPR036388">
    <property type="entry name" value="WH-like_DNA-bd_sf"/>
</dbReference>
<feature type="domain" description="RNA polymerase sigma factor 70 region 4 type 2" evidence="1">
    <location>
        <begin position="1"/>
        <end position="30"/>
    </location>
</feature>
<proteinExistence type="predicted"/>
<name>A0ABW0QTL4_9BACL</name>
<dbReference type="SUPFAM" id="SSF88659">
    <property type="entry name" value="Sigma3 and sigma4 domains of RNA polymerase sigma factors"/>
    <property type="match status" value="1"/>
</dbReference>
<dbReference type="EMBL" id="JBHSNC010000005">
    <property type="protein sequence ID" value="MFC5528110.1"/>
    <property type="molecule type" value="Genomic_DNA"/>
</dbReference>
<evidence type="ECO:0000313" key="2">
    <source>
        <dbReference type="EMBL" id="MFC5528110.1"/>
    </source>
</evidence>
<keyword evidence="3" id="KW-1185">Reference proteome</keyword>
<dbReference type="Pfam" id="PF08281">
    <property type="entry name" value="Sigma70_r4_2"/>
    <property type="match status" value="1"/>
</dbReference>
<evidence type="ECO:0000313" key="3">
    <source>
        <dbReference type="Proteomes" id="UP001596108"/>
    </source>
</evidence>